<dbReference type="Gene3D" id="3.10.105.10">
    <property type="entry name" value="Dipeptide-binding Protein, Domain 3"/>
    <property type="match status" value="1"/>
</dbReference>
<dbReference type="Proteomes" id="UP001500831">
    <property type="component" value="Unassembled WGS sequence"/>
</dbReference>
<dbReference type="RefSeq" id="WP_344977746.1">
    <property type="nucleotide sequence ID" value="NZ_BAAAVI010000047.1"/>
</dbReference>
<proteinExistence type="predicted"/>
<dbReference type="PROSITE" id="PS51318">
    <property type="entry name" value="TAT"/>
    <property type="match status" value="1"/>
</dbReference>
<dbReference type="PANTHER" id="PTHR30290:SF38">
    <property type="entry name" value="D,D-DIPEPTIDE-BINDING PERIPLASMIC PROTEIN DDPA-RELATED"/>
    <property type="match status" value="1"/>
</dbReference>
<organism evidence="4 5">
    <name type="scientific">Streptosporangium fragile</name>
    <dbReference type="NCBI Taxonomy" id="46186"/>
    <lineage>
        <taxon>Bacteria</taxon>
        <taxon>Bacillati</taxon>
        <taxon>Actinomycetota</taxon>
        <taxon>Actinomycetes</taxon>
        <taxon>Streptosporangiales</taxon>
        <taxon>Streptosporangiaceae</taxon>
        <taxon>Streptosporangium</taxon>
    </lineage>
</organism>
<dbReference type="Pfam" id="PF00496">
    <property type="entry name" value="SBP_bac_5"/>
    <property type="match status" value="1"/>
</dbReference>
<feature type="chain" id="PRO_5045784723" evidence="2">
    <location>
        <begin position="23"/>
        <end position="514"/>
    </location>
</feature>
<dbReference type="InterPro" id="IPR030678">
    <property type="entry name" value="Peptide/Ni-bd"/>
</dbReference>
<dbReference type="EMBL" id="BAAAVI010000047">
    <property type="protein sequence ID" value="GAA2891195.1"/>
    <property type="molecule type" value="Genomic_DNA"/>
</dbReference>
<evidence type="ECO:0000313" key="5">
    <source>
        <dbReference type="Proteomes" id="UP001500831"/>
    </source>
</evidence>
<evidence type="ECO:0000256" key="1">
    <source>
        <dbReference type="ARBA" id="ARBA00022729"/>
    </source>
</evidence>
<evidence type="ECO:0000259" key="3">
    <source>
        <dbReference type="Pfam" id="PF00496"/>
    </source>
</evidence>
<comment type="caution">
    <text evidence="4">The sequence shown here is derived from an EMBL/GenBank/DDBJ whole genome shotgun (WGS) entry which is preliminary data.</text>
</comment>
<dbReference type="PROSITE" id="PS51257">
    <property type="entry name" value="PROKAR_LIPOPROTEIN"/>
    <property type="match status" value="1"/>
</dbReference>
<dbReference type="PIRSF" id="PIRSF002741">
    <property type="entry name" value="MppA"/>
    <property type="match status" value="1"/>
</dbReference>
<dbReference type="PANTHER" id="PTHR30290">
    <property type="entry name" value="PERIPLASMIC BINDING COMPONENT OF ABC TRANSPORTER"/>
    <property type="match status" value="1"/>
</dbReference>
<feature type="signal peptide" evidence="2">
    <location>
        <begin position="1"/>
        <end position="22"/>
    </location>
</feature>
<name>A0ABN3W461_9ACTN</name>
<dbReference type="InterPro" id="IPR039424">
    <property type="entry name" value="SBP_5"/>
</dbReference>
<evidence type="ECO:0000313" key="4">
    <source>
        <dbReference type="EMBL" id="GAA2891195.1"/>
    </source>
</evidence>
<evidence type="ECO:0000256" key="2">
    <source>
        <dbReference type="SAM" id="SignalP"/>
    </source>
</evidence>
<reference evidence="4 5" key="1">
    <citation type="journal article" date="2019" name="Int. J. Syst. Evol. Microbiol.">
        <title>The Global Catalogue of Microorganisms (GCM) 10K type strain sequencing project: providing services to taxonomists for standard genome sequencing and annotation.</title>
        <authorList>
            <consortium name="The Broad Institute Genomics Platform"/>
            <consortium name="The Broad Institute Genome Sequencing Center for Infectious Disease"/>
            <person name="Wu L."/>
            <person name="Ma J."/>
        </authorList>
    </citation>
    <scope>NUCLEOTIDE SEQUENCE [LARGE SCALE GENOMIC DNA]</scope>
    <source>
        <strain evidence="4 5">JCM 6242</strain>
    </source>
</reference>
<accession>A0ABN3W461</accession>
<keyword evidence="1 2" id="KW-0732">Signal</keyword>
<sequence length="514" mass="56275">MHSMNRRAFLGATAGLSAALLAGCGTGSSATGTAATGRPRKGGRLRVAFAGGGAQETLDPHLSNLFVEASRSKALFDKLADYGPDLSVRPRLAERWEANADLTTWRITLRQANFHNGKPVRAADVLYSYARIGDPARAFRARASLAVIDLSRSKAVDDRTVEFALKQPFAEFPNVMAAFGVFVVPEGAEDFTRPIGSGPFSFGSFEPGRSLLLKRNPDYWEGAPHVDELQYLISNEESARVNALLGGQVDYAHDITATTARTYQGNDRLTITRLTNSGMQAFAMKLDRPPFNDPDLREAMFLLADRRQLVDTVLAGAGQVGNDLFGKGYQYYAEEIPQRTRDLDRAKWLVEKAGAKGLKVQLDTSEAASGFVESASVFADQMRQAGLDVKVAVGDKDTYWKDVLDKGSLCCFRSGAMPIESHFSQRLLSTSTTNITKWKRSEFDALYAKAVSLADEKARRDVYAEMQRMQHAEGGYLVWGFADWLVATAPGVGGIVDAPANTLDWARFDKVWLA</sequence>
<gene>
    <name evidence="4" type="ORF">GCM10010517_55480</name>
</gene>
<dbReference type="CDD" id="cd08503">
    <property type="entry name" value="PBP2_NikA_DppA_OppA_like_17"/>
    <property type="match status" value="1"/>
</dbReference>
<dbReference type="Gene3D" id="3.40.190.10">
    <property type="entry name" value="Periplasmic binding protein-like II"/>
    <property type="match status" value="1"/>
</dbReference>
<dbReference type="InterPro" id="IPR006311">
    <property type="entry name" value="TAT_signal"/>
</dbReference>
<dbReference type="InterPro" id="IPR000914">
    <property type="entry name" value="SBP_5_dom"/>
</dbReference>
<protein>
    <submittedName>
        <fullName evidence="4">ABC transporter substrate-binding protein</fullName>
    </submittedName>
</protein>
<keyword evidence="5" id="KW-1185">Reference proteome</keyword>
<dbReference type="SUPFAM" id="SSF53850">
    <property type="entry name" value="Periplasmic binding protein-like II"/>
    <property type="match status" value="1"/>
</dbReference>
<feature type="domain" description="Solute-binding protein family 5" evidence="3">
    <location>
        <begin position="88"/>
        <end position="405"/>
    </location>
</feature>